<dbReference type="InterPro" id="IPR013785">
    <property type="entry name" value="Aldolase_TIM"/>
</dbReference>
<protein>
    <recommendedName>
        <fullName evidence="4">fructose-bisphosphate aldolase</fullName>
        <ecNumber evidence="4">4.1.2.13</ecNumber>
    </recommendedName>
</protein>
<dbReference type="GO" id="GO:0006096">
    <property type="term" value="P:glycolytic process"/>
    <property type="evidence" value="ECO:0007669"/>
    <property type="project" value="UniProtKB-KW"/>
</dbReference>
<dbReference type="EC" id="4.1.2.13" evidence="4"/>
<dbReference type="Gene3D" id="3.20.20.70">
    <property type="entry name" value="Aldolase class I"/>
    <property type="match status" value="1"/>
</dbReference>
<gene>
    <name evidence="7" type="ORF">MKW94_025187</name>
</gene>
<dbReference type="SUPFAM" id="SSF51569">
    <property type="entry name" value="Aldolase"/>
    <property type="match status" value="1"/>
</dbReference>
<sequence length="311" mass="34228">MSCYKGKYHDELIANAALLSTNRKPILVAGEYTNTTLLPGDSDEDVKSNKVDSIKSNKLVIDELLSFHPLALQQLSGVIFFEGAFYKQRTTPYDTPFVDVMKKNGILVGIQLDQGTIYHLAERCQRYRNKGIRFAKWRAVFKIGCINEPSQLAINENVKGLARFAITCQVNGLVPIIEPVILVDGSHDIKRCAEVTEMVFAACYKALKGHHVLLEAASVSAEDIAEYTARALLLTVPKAVPAVVFLCGGQSEAEAMLTLNGLSKSVSKSEMPWVDNKCPWLLSRSFGSTVQDGSLTSSLRTWCIIARADEP</sequence>
<dbReference type="InterPro" id="IPR000741">
    <property type="entry name" value="FBA_I"/>
</dbReference>
<dbReference type="Proteomes" id="UP001177140">
    <property type="component" value="Unassembled WGS sequence"/>
</dbReference>
<keyword evidence="5" id="KW-0324">Glycolysis</keyword>
<evidence type="ECO:0000256" key="5">
    <source>
        <dbReference type="ARBA" id="ARBA00023152"/>
    </source>
</evidence>
<keyword evidence="6" id="KW-0456">Lyase</keyword>
<keyword evidence="8" id="KW-1185">Reference proteome</keyword>
<comment type="similarity">
    <text evidence="3">Belongs to the class I fructose-bisphosphate aldolase family.</text>
</comment>
<evidence type="ECO:0000256" key="4">
    <source>
        <dbReference type="ARBA" id="ARBA00013068"/>
    </source>
</evidence>
<dbReference type="GO" id="GO:0004332">
    <property type="term" value="F:fructose-bisphosphate aldolase activity"/>
    <property type="evidence" value="ECO:0007669"/>
    <property type="project" value="UniProtKB-EC"/>
</dbReference>
<evidence type="ECO:0000256" key="2">
    <source>
        <dbReference type="ARBA" id="ARBA00004714"/>
    </source>
</evidence>
<reference evidence="7" key="1">
    <citation type="submission" date="2022-03" db="EMBL/GenBank/DDBJ databases">
        <title>A functionally conserved STORR gene fusion in Papaver species that diverged 16.8 million years ago.</title>
        <authorList>
            <person name="Catania T."/>
        </authorList>
    </citation>
    <scope>NUCLEOTIDE SEQUENCE</scope>
    <source>
        <strain evidence="7">S-191538</strain>
    </source>
</reference>
<evidence type="ECO:0000256" key="3">
    <source>
        <dbReference type="ARBA" id="ARBA00010387"/>
    </source>
</evidence>
<dbReference type="PANTHER" id="PTHR11627">
    <property type="entry name" value="FRUCTOSE-BISPHOSPHATE ALDOLASE"/>
    <property type="match status" value="1"/>
</dbReference>
<comment type="catalytic activity">
    <reaction evidence="1">
        <text>beta-D-fructose 1,6-bisphosphate = D-glyceraldehyde 3-phosphate + dihydroxyacetone phosphate</text>
        <dbReference type="Rhea" id="RHEA:14729"/>
        <dbReference type="ChEBI" id="CHEBI:32966"/>
        <dbReference type="ChEBI" id="CHEBI:57642"/>
        <dbReference type="ChEBI" id="CHEBI:59776"/>
        <dbReference type="EC" id="4.1.2.13"/>
    </reaction>
</comment>
<evidence type="ECO:0000313" key="8">
    <source>
        <dbReference type="Proteomes" id="UP001177140"/>
    </source>
</evidence>
<dbReference type="AlphaFoldDB" id="A0AA41V340"/>
<evidence type="ECO:0000313" key="7">
    <source>
        <dbReference type="EMBL" id="MCL7029001.1"/>
    </source>
</evidence>
<evidence type="ECO:0000256" key="1">
    <source>
        <dbReference type="ARBA" id="ARBA00000441"/>
    </source>
</evidence>
<comment type="caution">
    <text evidence="7">The sequence shown here is derived from an EMBL/GenBank/DDBJ whole genome shotgun (WGS) entry which is preliminary data.</text>
</comment>
<dbReference type="EMBL" id="JAJJMA010085784">
    <property type="protein sequence ID" value="MCL7029001.1"/>
    <property type="molecule type" value="Genomic_DNA"/>
</dbReference>
<organism evidence="7 8">
    <name type="scientific">Papaver nudicaule</name>
    <name type="common">Iceland poppy</name>
    <dbReference type="NCBI Taxonomy" id="74823"/>
    <lineage>
        <taxon>Eukaryota</taxon>
        <taxon>Viridiplantae</taxon>
        <taxon>Streptophyta</taxon>
        <taxon>Embryophyta</taxon>
        <taxon>Tracheophyta</taxon>
        <taxon>Spermatophyta</taxon>
        <taxon>Magnoliopsida</taxon>
        <taxon>Ranunculales</taxon>
        <taxon>Papaveraceae</taxon>
        <taxon>Papaveroideae</taxon>
        <taxon>Papaver</taxon>
    </lineage>
</organism>
<name>A0AA41V340_PAPNU</name>
<proteinExistence type="inferred from homology"/>
<comment type="pathway">
    <text evidence="2">Carbohydrate degradation; glycolysis; D-glyceraldehyde 3-phosphate and glycerone phosphate from D-glucose: step 4/4.</text>
</comment>
<accession>A0AA41V340</accession>
<evidence type="ECO:0000256" key="6">
    <source>
        <dbReference type="ARBA" id="ARBA00023239"/>
    </source>
</evidence>
<dbReference type="Pfam" id="PF00274">
    <property type="entry name" value="Glycolytic"/>
    <property type="match status" value="1"/>
</dbReference>